<accession>A0ABP6AQL6</accession>
<dbReference type="CDD" id="cd06261">
    <property type="entry name" value="TM_PBP2"/>
    <property type="match status" value="1"/>
</dbReference>
<comment type="similarity">
    <text evidence="7">Belongs to the binding-protein-dependent transport system permease family.</text>
</comment>
<proteinExistence type="inferred from homology"/>
<sequence length="336" mass="36399">MGRYVIRRLLQFIPTVLGTMFLLHYLTSVAMQFGGNPVRSLFGDRTPSPALIAAISEKLGLSDPCLTQKFNPCGGLFLDRLQNIFFHFDFGVNLHERPVTDIVADAAPFTIKIALIALVFEAVVGISIGIWAGLRGGSFQDLLVKVSTVFVISVPIFVLGVLVREFVAVKFGNYLSTFDWVPEVISKGVLSPVYKPEYPFASLILPGLVLGAISLATTARLTRTSIMENIRGDYVRTARAKGLTRKRVIGVHTLRNSLIPVITFLGVDVGALLGGAVVTERIFNVPGIGSQVARAAVNGEASVAVGIVTMLALVFLIANLLVDLLYAVLDPRIRYE</sequence>
<evidence type="ECO:0000256" key="3">
    <source>
        <dbReference type="ARBA" id="ARBA00022475"/>
    </source>
</evidence>
<evidence type="ECO:0000256" key="2">
    <source>
        <dbReference type="ARBA" id="ARBA00022448"/>
    </source>
</evidence>
<keyword evidence="4 7" id="KW-0812">Transmembrane</keyword>
<keyword evidence="5 7" id="KW-1133">Transmembrane helix</keyword>
<dbReference type="PROSITE" id="PS50928">
    <property type="entry name" value="ABC_TM1"/>
    <property type="match status" value="1"/>
</dbReference>
<feature type="transmembrane region" description="Helical" evidence="7">
    <location>
        <begin position="257"/>
        <end position="283"/>
    </location>
</feature>
<evidence type="ECO:0000256" key="4">
    <source>
        <dbReference type="ARBA" id="ARBA00022692"/>
    </source>
</evidence>
<dbReference type="RefSeq" id="WP_344170896.1">
    <property type="nucleotide sequence ID" value="NZ_BAAARY010000005.1"/>
</dbReference>
<protein>
    <submittedName>
        <fullName evidence="9">ABC transporter permease</fullName>
    </submittedName>
</protein>
<dbReference type="PANTHER" id="PTHR43163:SF7">
    <property type="entry name" value="DIPEPTIDE-TRANSPORT INTEGRAL MEMBRANE PROTEIN ABC TRANSPORTER DPPB-RELATED"/>
    <property type="match status" value="1"/>
</dbReference>
<evidence type="ECO:0000256" key="5">
    <source>
        <dbReference type="ARBA" id="ARBA00022989"/>
    </source>
</evidence>
<dbReference type="Pfam" id="PF00528">
    <property type="entry name" value="BPD_transp_1"/>
    <property type="match status" value="1"/>
</dbReference>
<comment type="caution">
    <text evidence="9">The sequence shown here is derived from an EMBL/GenBank/DDBJ whole genome shotgun (WGS) entry which is preliminary data.</text>
</comment>
<evidence type="ECO:0000313" key="10">
    <source>
        <dbReference type="Proteomes" id="UP001499978"/>
    </source>
</evidence>
<reference evidence="10" key="1">
    <citation type="journal article" date="2019" name="Int. J. Syst. Evol. Microbiol.">
        <title>The Global Catalogue of Microorganisms (GCM) 10K type strain sequencing project: providing services to taxonomists for standard genome sequencing and annotation.</title>
        <authorList>
            <consortium name="The Broad Institute Genomics Platform"/>
            <consortium name="The Broad Institute Genome Sequencing Center for Infectious Disease"/>
            <person name="Wu L."/>
            <person name="Ma J."/>
        </authorList>
    </citation>
    <scope>NUCLEOTIDE SEQUENCE [LARGE SCALE GENOMIC DNA]</scope>
    <source>
        <strain evidence="10">JCM 3367</strain>
    </source>
</reference>
<feature type="transmembrane region" description="Helical" evidence="7">
    <location>
        <begin position="303"/>
        <end position="329"/>
    </location>
</feature>
<organism evidence="9 10">
    <name type="scientific">Pilimelia columellifera subsp. columellifera</name>
    <dbReference type="NCBI Taxonomy" id="706583"/>
    <lineage>
        <taxon>Bacteria</taxon>
        <taxon>Bacillati</taxon>
        <taxon>Actinomycetota</taxon>
        <taxon>Actinomycetes</taxon>
        <taxon>Micromonosporales</taxon>
        <taxon>Micromonosporaceae</taxon>
        <taxon>Pilimelia</taxon>
    </lineage>
</organism>
<feature type="transmembrane region" description="Helical" evidence="7">
    <location>
        <begin position="12"/>
        <end position="33"/>
    </location>
</feature>
<dbReference type="Proteomes" id="UP001499978">
    <property type="component" value="Unassembled WGS sequence"/>
</dbReference>
<dbReference type="PANTHER" id="PTHR43163">
    <property type="entry name" value="DIPEPTIDE TRANSPORT SYSTEM PERMEASE PROTEIN DPPB-RELATED"/>
    <property type="match status" value="1"/>
</dbReference>
<evidence type="ECO:0000259" key="8">
    <source>
        <dbReference type="PROSITE" id="PS50928"/>
    </source>
</evidence>
<name>A0ABP6AQL6_9ACTN</name>
<gene>
    <name evidence="9" type="ORF">GCM10010201_17190</name>
</gene>
<keyword evidence="10" id="KW-1185">Reference proteome</keyword>
<keyword evidence="2 7" id="KW-0813">Transport</keyword>
<feature type="transmembrane region" description="Helical" evidence="7">
    <location>
        <begin position="146"/>
        <end position="167"/>
    </location>
</feature>
<feature type="transmembrane region" description="Helical" evidence="7">
    <location>
        <begin position="113"/>
        <end position="134"/>
    </location>
</feature>
<dbReference type="Gene3D" id="1.10.3720.10">
    <property type="entry name" value="MetI-like"/>
    <property type="match status" value="1"/>
</dbReference>
<dbReference type="SUPFAM" id="SSF161098">
    <property type="entry name" value="MetI-like"/>
    <property type="match status" value="1"/>
</dbReference>
<dbReference type="InterPro" id="IPR000515">
    <property type="entry name" value="MetI-like"/>
</dbReference>
<dbReference type="EMBL" id="BAAARY010000005">
    <property type="protein sequence ID" value="GAA2520237.1"/>
    <property type="molecule type" value="Genomic_DNA"/>
</dbReference>
<evidence type="ECO:0000256" key="6">
    <source>
        <dbReference type="ARBA" id="ARBA00023136"/>
    </source>
</evidence>
<evidence type="ECO:0000313" key="9">
    <source>
        <dbReference type="EMBL" id="GAA2520237.1"/>
    </source>
</evidence>
<comment type="subcellular location">
    <subcellularLocation>
        <location evidence="1 7">Cell membrane</location>
        <topology evidence="1 7">Multi-pass membrane protein</topology>
    </subcellularLocation>
</comment>
<evidence type="ECO:0000256" key="7">
    <source>
        <dbReference type="RuleBase" id="RU363032"/>
    </source>
</evidence>
<keyword evidence="6 7" id="KW-0472">Membrane</keyword>
<dbReference type="InterPro" id="IPR035906">
    <property type="entry name" value="MetI-like_sf"/>
</dbReference>
<feature type="transmembrane region" description="Helical" evidence="7">
    <location>
        <begin position="200"/>
        <end position="221"/>
    </location>
</feature>
<evidence type="ECO:0000256" key="1">
    <source>
        <dbReference type="ARBA" id="ARBA00004651"/>
    </source>
</evidence>
<feature type="domain" description="ABC transmembrane type-1" evidence="8">
    <location>
        <begin position="107"/>
        <end position="326"/>
    </location>
</feature>
<keyword evidence="3" id="KW-1003">Cell membrane</keyword>